<dbReference type="Gene3D" id="3.60.10.10">
    <property type="entry name" value="Endonuclease/exonuclease/phosphatase"/>
    <property type="match status" value="1"/>
</dbReference>
<name>A0A0A8ZH84_ARUDO</name>
<dbReference type="AlphaFoldDB" id="A0A0A8ZH84"/>
<organism evidence="1">
    <name type="scientific">Arundo donax</name>
    <name type="common">Giant reed</name>
    <name type="synonym">Donax arundinaceus</name>
    <dbReference type="NCBI Taxonomy" id="35708"/>
    <lineage>
        <taxon>Eukaryota</taxon>
        <taxon>Viridiplantae</taxon>
        <taxon>Streptophyta</taxon>
        <taxon>Embryophyta</taxon>
        <taxon>Tracheophyta</taxon>
        <taxon>Spermatophyta</taxon>
        <taxon>Magnoliopsida</taxon>
        <taxon>Liliopsida</taxon>
        <taxon>Poales</taxon>
        <taxon>Poaceae</taxon>
        <taxon>PACMAD clade</taxon>
        <taxon>Arundinoideae</taxon>
        <taxon>Arundineae</taxon>
        <taxon>Arundo</taxon>
    </lineage>
</organism>
<dbReference type="EMBL" id="GBRH01263663">
    <property type="protein sequence ID" value="JAD34232.1"/>
    <property type="molecule type" value="Transcribed_RNA"/>
</dbReference>
<evidence type="ECO:0008006" key="2">
    <source>
        <dbReference type="Google" id="ProtNLM"/>
    </source>
</evidence>
<proteinExistence type="predicted"/>
<protein>
    <recommendedName>
        <fullName evidence="2">Craniofacial development protein 2-like</fullName>
    </recommendedName>
</protein>
<dbReference type="InterPro" id="IPR036691">
    <property type="entry name" value="Endo/exonu/phosph_ase_sf"/>
</dbReference>
<evidence type="ECO:0000313" key="1">
    <source>
        <dbReference type="EMBL" id="JAD34232.1"/>
    </source>
</evidence>
<sequence>MKAEDGACDKESSYEPSFVCRSIFFLSAKPFSMLVVEDLVLNVISAYAPQVGHNESTKKELCENLEDMIRSVPNGEKLFIGDLNGHVGISNIGFEEVH</sequence>
<reference evidence="1" key="1">
    <citation type="submission" date="2014-09" db="EMBL/GenBank/DDBJ databases">
        <authorList>
            <person name="Magalhaes I.L.F."/>
            <person name="Oliveira U."/>
            <person name="Santos F.R."/>
            <person name="Vidigal T.H.D.A."/>
            <person name="Brescovit A.D."/>
            <person name="Santos A.J."/>
        </authorList>
    </citation>
    <scope>NUCLEOTIDE SEQUENCE</scope>
    <source>
        <tissue evidence="1">Shoot tissue taken approximately 20 cm above the soil surface</tissue>
    </source>
</reference>
<reference evidence="1" key="2">
    <citation type="journal article" date="2015" name="Data Brief">
        <title>Shoot transcriptome of the giant reed, Arundo donax.</title>
        <authorList>
            <person name="Barrero R.A."/>
            <person name="Guerrero F.D."/>
            <person name="Moolhuijzen P."/>
            <person name="Goolsby J.A."/>
            <person name="Tidwell J."/>
            <person name="Bellgard S.E."/>
            <person name="Bellgard M.I."/>
        </authorList>
    </citation>
    <scope>NUCLEOTIDE SEQUENCE</scope>
    <source>
        <tissue evidence="1">Shoot tissue taken approximately 20 cm above the soil surface</tissue>
    </source>
</reference>
<accession>A0A0A8ZH84</accession>